<dbReference type="GO" id="GO:0005576">
    <property type="term" value="C:extracellular region"/>
    <property type="evidence" value="ECO:0007669"/>
    <property type="project" value="UniProtKB-SubCell"/>
</dbReference>
<reference evidence="9" key="1">
    <citation type="submission" date="2017-05" db="UniProtKB">
        <authorList>
            <consortium name="EnsemblMetazoa"/>
        </authorList>
    </citation>
    <scope>IDENTIFICATION</scope>
</reference>
<sequence length="1148" mass="128230">MTYVTIRNNTGIGLLAINLMDESSISNAVFGHNAPNECIISLNNPDGARDKVAGGMFLFYSDYRNKEINFQPSLTISESLFHDNMYCSLLAGIPLVFTFSPSFENFGFTYGGGGGLGLVLSQINYSVNIIVEETSFERNVGPLGALQIEQHQGSHGSNVIFESCLFDDNGFMEESSIDLSFHYVGAASMILNVPRDYKIITDIASIRRNSFQFKSTQFLNNRADVSGGIYMVALNSPVAENELISDDCTFRNNKAGLSSAFYAFEYKFNGLEPGTNVIISNIIVENNNNYNSNPYTEFRQHKSTILTFSMNVTISGNSAFQDNEASALVAVSSVLNLFGDILFEGNRGASGGAILIYSDSYLVFFNNTRVRFLNNQVTGFGGAIHLIETESTFGQTCVLLFNGVDLYCYLFGMECINITDLNIQIYFEGNTAQLGNDIYGDIINNCSWLIYLQSLQSPYYRSFTGYEILRNISEDKNNNFSFEIQYSDRSVNTDAVYLNVLSSEGTSSDSRIKLFPGQMAFLNISAEDRYFHSVPLAITSSTLGGGEFSRSQLGLSGYWFLSGTGQTNLTQLSVYGGINSNVSVSISNVASTASTTLYFELEGCPYGLIYDTEECICSPDLLNGRDFDTFRCDEASGNITVPQFFWLGWTPVDEYTLRECIFDYCQNDIATVTFNGEDNINNQCADNRGGILCGECLDGYSTVFGSNRCLECKTDARILGLIIGFLVAGILLVLAIVFLNFTVTEGYLNIVIFYANIVQLAIPILSQYISYDAASVFIFISWINFEPGIDTCLFDGMNALTREGLYLLFPFYIFSLMFIIIYLARRSKKITSLGFQATRGFATLLLLCYGSVERTCFIILSAVTITSNEGNSYVGWYIDPNVKYGHDAHGFMVFLAIVLLLFYIIPFTVILICPPRLMNKTRYGRRITLKFKPILDAFYNPFKEKYSSWIGFRCLIRVFPLAMAGSLSYPDNLFGITVFIGVFLFLHEVIRPYKSERHNKLETFFLVNLVLIAVGTFYYPQKRDYFEDYSSAVYITLLVLLAYAGIVYIGLLHSDILFPKLLPSIKLKLKKSCQCNCCSYCTCCCCHKDPTESDEEKKRDTTIIESLEVPPPPPPPIVSVFELREPLLEYGTAELTVIKKGAKVNNQK</sequence>
<evidence type="ECO:0000256" key="4">
    <source>
        <dbReference type="ARBA" id="ARBA00022525"/>
    </source>
</evidence>
<evidence type="ECO:0000313" key="9">
    <source>
        <dbReference type="EnsemblMetazoa" id="Aqu2.1.33900_001"/>
    </source>
</evidence>
<feature type="transmembrane region" description="Helical" evidence="8">
    <location>
        <begin position="718"/>
        <end position="739"/>
    </location>
</feature>
<proteinExistence type="predicted"/>
<evidence type="ECO:0000256" key="8">
    <source>
        <dbReference type="SAM" id="Phobius"/>
    </source>
</evidence>
<protein>
    <submittedName>
        <fullName evidence="9">Uncharacterized protein</fullName>
    </submittedName>
</protein>
<dbReference type="PANTHER" id="PTHR11319:SF35">
    <property type="entry name" value="OUTER MEMBRANE PROTEIN PMPC-RELATED"/>
    <property type="match status" value="1"/>
</dbReference>
<evidence type="ECO:0000256" key="2">
    <source>
        <dbReference type="ARBA" id="ARBA00004442"/>
    </source>
</evidence>
<keyword evidence="5" id="KW-0732">Signal</keyword>
<keyword evidence="6 8" id="KW-0472">Membrane</keyword>
<feature type="transmembrane region" description="Helical" evidence="8">
    <location>
        <begin position="804"/>
        <end position="824"/>
    </location>
</feature>
<dbReference type="EnsemblMetazoa" id="Aqu2.1.33900_001">
    <property type="protein sequence ID" value="Aqu2.1.33900_001"/>
    <property type="gene ID" value="Aqu2.1.33900"/>
</dbReference>
<feature type="transmembrane region" description="Helical" evidence="8">
    <location>
        <begin position="746"/>
        <end position="769"/>
    </location>
</feature>
<feature type="transmembrane region" description="Helical" evidence="8">
    <location>
        <begin position="1002"/>
        <end position="1020"/>
    </location>
</feature>
<comment type="subcellular location">
    <subcellularLocation>
        <location evidence="1">Cell envelope</location>
    </subcellularLocation>
    <subcellularLocation>
        <location evidence="2">Cell outer membrane</location>
    </subcellularLocation>
    <subcellularLocation>
        <location evidence="3">Secreted</location>
    </subcellularLocation>
</comment>
<dbReference type="OrthoDB" id="5989148at2759"/>
<keyword evidence="7" id="KW-0998">Cell outer membrane</keyword>
<evidence type="ECO:0000256" key="6">
    <source>
        <dbReference type="ARBA" id="ARBA00023136"/>
    </source>
</evidence>
<dbReference type="InterPro" id="IPR003368">
    <property type="entry name" value="POMP_repeat"/>
</dbReference>
<feature type="transmembrane region" description="Helical" evidence="8">
    <location>
        <begin position="973"/>
        <end position="990"/>
    </location>
</feature>
<feature type="transmembrane region" description="Helical" evidence="8">
    <location>
        <begin position="844"/>
        <end position="868"/>
    </location>
</feature>
<feature type="transmembrane region" description="Helical" evidence="8">
    <location>
        <begin position="950"/>
        <end position="967"/>
    </location>
</feature>
<dbReference type="PANTHER" id="PTHR11319">
    <property type="entry name" value="G PROTEIN-COUPLED RECEPTOR-RELATED"/>
    <property type="match status" value="1"/>
</dbReference>
<dbReference type="NCBIfam" id="TIGR01376">
    <property type="entry name" value="POMP_repeat"/>
    <property type="match status" value="1"/>
</dbReference>
<evidence type="ECO:0000256" key="5">
    <source>
        <dbReference type="ARBA" id="ARBA00022729"/>
    </source>
</evidence>
<keyword evidence="8" id="KW-1133">Transmembrane helix</keyword>
<keyword evidence="4" id="KW-0964">Secreted</keyword>
<evidence type="ECO:0000256" key="3">
    <source>
        <dbReference type="ARBA" id="ARBA00004613"/>
    </source>
</evidence>
<evidence type="ECO:0000256" key="7">
    <source>
        <dbReference type="ARBA" id="ARBA00023237"/>
    </source>
</evidence>
<accession>A0A1X7V0Y5</accession>
<keyword evidence="8" id="KW-0812">Transmembrane</keyword>
<dbReference type="AlphaFoldDB" id="A0A1X7V0Y5"/>
<evidence type="ECO:0000256" key="1">
    <source>
        <dbReference type="ARBA" id="ARBA00004196"/>
    </source>
</evidence>
<organism evidence="9">
    <name type="scientific">Amphimedon queenslandica</name>
    <name type="common">Sponge</name>
    <dbReference type="NCBI Taxonomy" id="400682"/>
    <lineage>
        <taxon>Eukaryota</taxon>
        <taxon>Metazoa</taxon>
        <taxon>Porifera</taxon>
        <taxon>Demospongiae</taxon>
        <taxon>Heteroscleromorpha</taxon>
        <taxon>Haplosclerida</taxon>
        <taxon>Niphatidae</taxon>
        <taxon>Amphimedon</taxon>
    </lineage>
</organism>
<feature type="transmembrane region" description="Helical" evidence="8">
    <location>
        <begin position="888"/>
        <end position="913"/>
    </location>
</feature>
<name>A0A1X7V0Y5_AMPQE</name>
<feature type="transmembrane region" description="Helical" evidence="8">
    <location>
        <begin position="1032"/>
        <end position="1052"/>
    </location>
</feature>
<dbReference type="InParanoid" id="A0A1X7V0Y5"/>